<evidence type="ECO:0000313" key="2">
    <source>
        <dbReference type="Proteomes" id="UP001151532"/>
    </source>
</evidence>
<accession>A0A9Q0V1W2</accession>
<dbReference type="GO" id="GO:0016874">
    <property type="term" value="F:ligase activity"/>
    <property type="evidence" value="ECO:0007669"/>
    <property type="project" value="UniProtKB-KW"/>
</dbReference>
<keyword evidence="2" id="KW-1185">Reference proteome</keyword>
<dbReference type="Proteomes" id="UP001151532">
    <property type="component" value="Chromosome 7"/>
</dbReference>
<dbReference type="PANTHER" id="PTHR36387:SF2">
    <property type="entry name" value="UDP-N-ACETYLMURAMOYL-L-ALANYL-D-GLUTAMATE-2, 6-DIAMINOPIMELATE LIGASE"/>
    <property type="match status" value="1"/>
</dbReference>
<protein>
    <submittedName>
        <fullName evidence="1">UDP-N-ACETYLMURAMOYL-L-ALANYL-D-GLUTAMATE-2 6-DIAMINOPIMELATE LIGASE</fullName>
    </submittedName>
</protein>
<dbReference type="EMBL" id="JAPFFK010000010">
    <property type="protein sequence ID" value="KAJ6740212.1"/>
    <property type="molecule type" value="Genomic_DNA"/>
</dbReference>
<sequence length="117" mass="13525">MWWKLKLKQKQGKSLWALEGCFQVILFNCLQLGRKKYFCPILMMRRLKRSGFGKKKKCRSLGNETVILKDMAPPQCIQNSLEFLKKKKMQLSRSSSVLNNPGQALRLISSSGLFSKK</sequence>
<reference evidence="1" key="1">
    <citation type="submission" date="2022-11" db="EMBL/GenBank/DDBJ databases">
        <authorList>
            <person name="Hyden B.L."/>
            <person name="Feng K."/>
            <person name="Yates T."/>
            <person name="Jawdy S."/>
            <person name="Smart L.B."/>
            <person name="Muchero W."/>
        </authorList>
    </citation>
    <scope>NUCLEOTIDE SEQUENCE</scope>
    <source>
        <tissue evidence="1">Shoot tip</tissue>
    </source>
</reference>
<reference evidence="1" key="2">
    <citation type="journal article" date="2023" name="Int. J. Mol. Sci.">
        <title>De Novo Assembly and Annotation of 11 Diverse Shrub Willow (Salix) Genomes Reveals Novel Gene Organization in Sex-Linked Regions.</title>
        <authorList>
            <person name="Hyden B."/>
            <person name="Feng K."/>
            <person name="Yates T.B."/>
            <person name="Jawdy S."/>
            <person name="Cereghino C."/>
            <person name="Smart L.B."/>
            <person name="Muchero W."/>
        </authorList>
    </citation>
    <scope>NUCLEOTIDE SEQUENCE</scope>
    <source>
        <tissue evidence="1">Shoot tip</tissue>
    </source>
</reference>
<proteinExistence type="predicted"/>
<keyword evidence="1" id="KW-0436">Ligase</keyword>
<dbReference type="PANTHER" id="PTHR36387">
    <property type="entry name" value="UDP-N-ACETYLMURAMOYL-L-ALANYL-D-GLUTAMATE-2, 6-DIAMINOPIMELATE LIGASE"/>
    <property type="match status" value="1"/>
</dbReference>
<dbReference type="AlphaFoldDB" id="A0A9Q0V1W2"/>
<comment type="caution">
    <text evidence="1">The sequence shown here is derived from an EMBL/GenBank/DDBJ whole genome shotgun (WGS) entry which is preliminary data.</text>
</comment>
<gene>
    <name evidence="1" type="ORF">OIU79_000361</name>
</gene>
<dbReference type="OrthoDB" id="1869542at2759"/>
<evidence type="ECO:0000313" key="1">
    <source>
        <dbReference type="EMBL" id="KAJ6740212.1"/>
    </source>
</evidence>
<name>A0A9Q0V1W2_SALPP</name>
<organism evidence="1 2">
    <name type="scientific">Salix purpurea</name>
    <name type="common">Purple osier willow</name>
    <dbReference type="NCBI Taxonomy" id="77065"/>
    <lineage>
        <taxon>Eukaryota</taxon>
        <taxon>Viridiplantae</taxon>
        <taxon>Streptophyta</taxon>
        <taxon>Embryophyta</taxon>
        <taxon>Tracheophyta</taxon>
        <taxon>Spermatophyta</taxon>
        <taxon>Magnoliopsida</taxon>
        <taxon>eudicotyledons</taxon>
        <taxon>Gunneridae</taxon>
        <taxon>Pentapetalae</taxon>
        <taxon>rosids</taxon>
        <taxon>fabids</taxon>
        <taxon>Malpighiales</taxon>
        <taxon>Salicaceae</taxon>
        <taxon>Saliceae</taxon>
        <taxon>Salix</taxon>
    </lineage>
</organism>